<feature type="non-terminal residue" evidence="2">
    <location>
        <position position="54"/>
    </location>
</feature>
<feature type="compositionally biased region" description="Polar residues" evidence="1">
    <location>
        <begin position="44"/>
        <end position="54"/>
    </location>
</feature>
<gene>
    <name evidence="2" type="ORF">AVDCRST_MAG24-607</name>
</gene>
<accession>A0A6J4L9C5</accession>
<dbReference type="AlphaFoldDB" id="A0A6J4L9C5"/>
<proteinExistence type="predicted"/>
<protein>
    <submittedName>
        <fullName evidence="2">Uncharacterized protein</fullName>
    </submittedName>
</protein>
<feature type="non-terminal residue" evidence="2">
    <location>
        <position position="1"/>
    </location>
</feature>
<dbReference type="EMBL" id="CADCUF010000083">
    <property type="protein sequence ID" value="CAA9326625.1"/>
    <property type="molecule type" value="Genomic_DNA"/>
</dbReference>
<organism evidence="2">
    <name type="scientific">uncultured Nocardioidaceae bacterium</name>
    <dbReference type="NCBI Taxonomy" id="253824"/>
    <lineage>
        <taxon>Bacteria</taxon>
        <taxon>Bacillati</taxon>
        <taxon>Actinomycetota</taxon>
        <taxon>Actinomycetes</taxon>
        <taxon>Propionibacteriales</taxon>
        <taxon>Nocardioidaceae</taxon>
        <taxon>environmental samples</taxon>
    </lineage>
</organism>
<evidence type="ECO:0000313" key="2">
    <source>
        <dbReference type="EMBL" id="CAA9326625.1"/>
    </source>
</evidence>
<name>A0A6J4L9C5_9ACTN</name>
<sequence length="54" mass="5600">RRPPPRSIPSGCRAAWCGAPTARSGGRASSSPTWRRPGAWVPTPRTTPTSTGAA</sequence>
<reference evidence="2" key="1">
    <citation type="submission" date="2020-02" db="EMBL/GenBank/DDBJ databases">
        <authorList>
            <person name="Meier V. D."/>
        </authorList>
    </citation>
    <scope>NUCLEOTIDE SEQUENCE</scope>
    <source>
        <strain evidence="2">AVDCRST_MAG24</strain>
    </source>
</reference>
<evidence type="ECO:0000256" key="1">
    <source>
        <dbReference type="SAM" id="MobiDB-lite"/>
    </source>
</evidence>
<feature type="region of interest" description="Disordered" evidence="1">
    <location>
        <begin position="1"/>
        <end position="54"/>
    </location>
</feature>